<reference evidence="2" key="2">
    <citation type="submission" date="2016-06" db="EMBL/GenBank/DDBJ databases">
        <title>The genome of a short-lived fish provides insights into sex chromosome evolution and the genetic control of aging.</title>
        <authorList>
            <person name="Reichwald K."/>
            <person name="Felder M."/>
            <person name="Petzold A."/>
            <person name="Koch P."/>
            <person name="Groth M."/>
            <person name="Platzer M."/>
        </authorList>
    </citation>
    <scope>NUCLEOTIDE SEQUENCE</scope>
    <source>
        <tissue evidence="2">Brain</tissue>
    </source>
</reference>
<keyword evidence="1" id="KW-0732">Signal</keyword>
<dbReference type="Gene3D" id="3.40.395.10">
    <property type="entry name" value="Adenoviral Proteinase, Chain A"/>
    <property type="match status" value="1"/>
</dbReference>
<reference evidence="2" key="1">
    <citation type="submission" date="2016-05" db="EMBL/GenBank/DDBJ databases">
        <authorList>
            <person name="Lavstsen T."/>
            <person name="Jespersen J.S."/>
        </authorList>
    </citation>
    <scope>NUCLEOTIDE SEQUENCE</scope>
    <source>
        <tissue evidence="2">Brain</tissue>
    </source>
</reference>
<dbReference type="AlphaFoldDB" id="A0A1A8IQS2"/>
<organism evidence="2">
    <name type="scientific">Nothobranchius kuhntae</name>
    <name type="common">Beira killifish</name>
    <dbReference type="NCBI Taxonomy" id="321403"/>
    <lineage>
        <taxon>Eukaryota</taxon>
        <taxon>Metazoa</taxon>
        <taxon>Chordata</taxon>
        <taxon>Craniata</taxon>
        <taxon>Vertebrata</taxon>
        <taxon>Euteleostomi</taxon>
        <taxon>Actinopterygii</taxon>
        <taxon>Neopterygii</taxon>
        <taxon>Teleostei</taxon>
        <taxon>Neoteleostei</taxon>
        <taxon>Acanthomorphata</taxon>
        <taxon>Ovalentaria</taxon>
        <taxon>Atherinomorphae</taxon>
        <taxon>Cyprinodontiformes</taxon>
        <taxon>Nothobranchiidae</taxon>
        <taxon>Nothobranchius</taxon>
    </lineage>
</organism>
<evidence type="ECO:0000313" key="2">
    <source>
        <dbReference type="EMBL" id="SBQ99675.1"/>
    </source>
</evidence>
<accession>A0A1A8IQS2</accession>
<feature type="signal peptide" evidence="1">
    <location>
        <begin position="1"/>
        <end position="19"/>
    </location>
</feature>
<sequence>MGNCCGIFMLMYALCICTSSPPSFTEDEMPAIRRWWCIQLMDRFGIEGYGWHFRQTGTIIFAALVQARHQLPERVLMDTLEEVVLHEGDAAIFKLALVFAHGAGSQNSTENSTLTCTLLRSAFNVETSTNTAPEDMLAEEEEEN</sequence>
<evidence type="ECO:0000256" key="1">
    <source>
        <dbReference type="SAM" id="SignalP"/>
    </source>
</evidence>
<feature type="chain" id="PRO_5008372247" evidence="1">
    <location>
        <begin position="20"/>
        <end position="144"/>
    </location>
</feature>
<proteinExistence type="predicted"/>
<protein>
    <submittedName>
        <fullName evidence="2">Si:ch211-209j12.2</fullName>
    </submittedName>
</protein>
<name>A0A1A8IQS2_NOTKU</name>
<dbReference type="EMBL" id="HAED01013230">
    <property type="protein sequence ID" value="SBQ99675.1"/>
    <property type="molecule type" value="Transcribed_RNA"/>
</dbReference>
<dbReference type="InterPro" id="IPR038765">
    <property type="entry name" value="Papain-like_cys_pep_sf"/>
</dbReference>
<dbReference type="SUPFAM" id="SSF54001">
    <property type="entry name" value="Cysteine proteinases"/>
    <property type="match status" value="1"/>
</dbReference>
<gene>
    <name evidence="2" type="primary">SI:CH211-209J12.2</name>
</gene>